<dbReference type="GeneID" id="101860991"/>
<feature type="transmembrane region" description="Helical" evidence="6">
    <location>
        <begin position="458"/>
        <end position="477"/>
    </location>
</feature>
<feature type="transmembrane region" description="Helical" evidence="6">
    <location>
        <begin position="225"/>
        <end position="245"/>
    </location>
</feature>
<name>A0ABM0JZG4_APLCA</name>
<feature type="transmembrane region" description="Helical" evidence="6">
    <location>
        <begin position="396"/>
        <end position="413"/>
    </location>
</feature>
<feature type="region of interest" description="Disordered" evidence="5">
    <location>
        <begin position="99"/>
        <end position="127"/>
    </location>
</feature>
<dbReference type="SUPFAM" id="SSF103473">
    <property type="entry name" value="MFS general substrate transporter"/>
    <property type="match status" value="1"/>
</dbReference>
<evidence type="ECO:0000313" key="8">
    <source>
        <dbReference type="Proteomes" id="UP000694888"/>
    </source>
</evidence>
<keyword evidence="3 6" id="KW-1133">Transmembrane helix</keyword>
<accession>A0ABM0JZG4</accession>
<proteinExistence type="predicted"/>
<dbReference type="InterPro" id="IPR005828">
    <property type="entry name" value="MFS_sugar_transport-like"/>
</dbReference>
<sequence>MADITLDDFLVEIGDLGKYQKKLIVLCCLLVIPSCFQTYIPLFILSTPLHRCALDNMDNDTWAVQGPHHQLLINASFPSYSDPVHSWARCQIWRPLRNDSSNNNNNSSSSSSSSSSNSSNSISSFMSPKRVDNVSGTVLEKCGRWVYDRTYYNPSLVEKLNLVCDRKEFRTYANMSMMMGKLIAGLMLGIFSDIMGRKRTLVVCILFMVFGNFINLFVFDTVSLIAFRFLAGITTTSIYLAIYVLALEFMSPAYRRVFNILASLVWIAGGVLLNGLAYLLRDYWYLSLAVALPTVPFLAFHWIVYESPRWLLSRGRSQEAKVILQKVAKANGVAFPEEKFEKMLASEVKVARDAAEKKLVSTDDVGGDVRREGETDTDRRETLVDVCRYRTMSIRFALVIVNWIVNSLVYYALLFNTSNLSGSIYLNFFLINCVDVVANLIAFFLLEKLGRKMSYCGFMLTATLSCLITILPFFLASGDLRSLVINILALVGRGAVATSFNILYLYSAELFPTTVRNSVMGTCSMISRVGAIMAPYTADLGVIIGGPMSDILPQVVCGGSGFLALCLTLILPETVGRPLPTSVKQHVQLNKRKSDWSSERDVSNEKELMPIYVRKEKGDLDG</sequence>
<keyword evidence="4 6" id="KW-0472">Membrane</keyword>
<dbReference type="PANTHER" id="PTHR24064">
    <property type="entry name" value="SOLUTE CARRIER FAMILY 22 MEMBER"/>
    <property type="match status" value="1"/>
</dbReference>
<keyword evidence="2 6" id="KW-0812">Transmembrane</keyword>
<reference evidence="9" key="1">
    <citation type="submission" date="2025-08" db="UniProtKB">
        <authorList>
            <consortium name="RefSeq"/>
        </authorList>
    </citation>
    <scope>IDENTIFICATION</scope>
</reference>
<feature type="domain" description="Major facilitator superfamily (MFS) profile" evidence="7">
    <location>
        <begin position="129"/>
        <end position="576"/>
    </location>
</feature>
<dbReference type="PROSITE" id="PS50850">
    <property type="entry name" value="MFS"/>
    <property type="match status" value="1"/>
</dbReference>
<dbReference type="InterPro" id="IPR005829">
    <property type="entry name" value="Sugar_transporter_CS"/>
</dbReference>
<gene>
    <name evidence="9" type="primary">LOC101860991</name>
</gene>
<comment type="subcellular location">
    <subcellularLocation>
        <location evidence="1">Membrane</location>
        <topology evidence="1">Multi-pass membrane protein</topology>
    </subcellularLocation>
</comment>
<evidence type="ECO:0000256" key="4">
    <source>
        <dbReference type="ARBA" id="ARBA00023136"/>
    </source>
</evidence>
<evidence type="ECO:0000256" key="5">
    <source>
        <dbReference type="SAM" id="MobiDB-lite"/>
    </source>
</evidence>
<feature type="transmembrane region" description="Helical" evidence="6">
    <location>
        <begin position="483"/>
        <end position="506"/>
    </location>
</feature>
<dbReference type="InterPro" id="IPR036259">
    <property type="entry name" value="MFS_trans_sf"/>
</dbReference>
<keyword evidence="8" id="KW-1185">Reference proteome</keyword>
<feature type="compositionally biased region" description="Low complexity" evidence="5">
    <location>
        <begin position="100"/>
        <end position="124"/>
    </location>
</feature>
<dbReference type="PROSITE" id="PS00216">
    <property type="entry name" value="SUGAR_TRANSPORT_1"/>
    <property type="match status" value="1"/>
</dbReference>
<evidence type="ECO:0000313" key="9">
    <source>
        <dbReference type="RefSeq" id="XP_005105172.2"/>
    </source>
</evidence>
<evidence type="ECO:0000256" key="2">
    <source>
        <dbReference type="ARBA" id="ARBA00022692"/>
    </source>
</evidence>
<dbReference type="CDD" id="cd17317">
    <property type="entry name" value="MFS_SLC22"/>
    <property type="match status" value="1"/>
</dbReference>
<feature type="transmembrane region" description="Helical" evidence="6">
    <location>
        <begin position="425"/>
        <end position="446"/>
    </location>
</feature>
<feature type="transmembrane region" description="Helical" evidence="6">
    <location>
        <begin position="200"/>
        <end position="219"/>
    </location>
</feature>
<dbReference type="RefSeq" id="XP_005105172.2">
    <property type="nucleotide sequence ID" value="XM_005105115.3"/>
</dbReference>
<dbReference type="Proteomes" id="UP000694888">
    <property type="component" value="Unplaced"/>
</dbReference>
<evidence type="ECO:0000256" key="6">
    <source>
        <dbReference type="SAM" id="Phobius"/>
    </source>
</evidence>
<organism evidence="8 9">
    <name type="scientific">Aplysia californica</name>
    <name type="common">California sea hare</name>
    <dbReference type="NCBI Taxonomy" id="6500"/>
    <lineage>
        <taxon>Eukaryota</taxon>
        <taxon>Metazoa</taxon>
        <taxon>Spiralia</taxon>
        <taxon>Lophotrochozoa</taxon>
        <taxon>Mollusca</taxon>
        <taxon>Gastropoda</taxon>
        <taxon>Heterobranchia</taxon>
        <taxon>Euthyneura</taxon>
        <taxon>Tectipleura</taxon>
        <taxon>Aplysiida</taxon>
        <taxon>Aplysioidea</taxon>
        <taxon>Aplysiidae</taxon>
        <taxon>Aplysia</taxon>
    </lineage>
</organism>
<evidence type="ECO:0000259" key="7">
    <source>
        <dbReference type="PROSITE" id="PS50850"/>
    </source>
</evidence>
<evidence type="ECO:0000256" key="1">
    <source>
        <dbReference type="ARBA" id="ARBA00004141"/>
    </source>
</evidence>
<dbReference type="Pfam" id="PF00083">
    <property type="entry name" value="Sugar_tr"/>
    <property type="match status" value="1"/>
</dbReference>
<dbReference type="Gene3D" id="1.20.1250.20">
    <property type="entry name" value="MFS general substrate transporter like domains"/>
    <property type="match status" value="1"/>
</dbReference>
<feature type="transmembrane region" description="Helical" evidence="6">
    <location>
        <begin position="257"/>
        <end position="277"/>
    </location>
</feature>
<evidence type="ECO:0000256" key="3">
    <source>
        <dbReference type="ARBA" id="ARBA00022989"/>
    </source>
</evidence>
<feature type="transmembrane region" description="Helical" evidence="6">
    <location>
        <begin position="283"/>
        <end position="304"/>
    </location>
</feature>
<dbReference type="InterPro" id="IPR020846">
    <property type="entry name" value="MFS_dom"/>
</dbReference>
<feature type="transmembrane region" description="Helical" evidence="6">
    <location>
        <begin position="23"/>
        <end position="45"/>
    </location>
</feature>
<protein>
    <submittedName>
        <fullName evidence="9">Organic cation transporter protein</fullName>
    </submittedName>
</protein>
<feature type="transmembrane region" description="Helical" evidence="6">
    <location>
        <begin position="172"/>
        <end position="191"/>
    </location>
</feature>